<dbReference type="EMBL" id="VSSQ01013189">
    <property type="protein sequence ID" value="MPM50939.1"/>
    <property type="molecule type" value="Genomic_DNA"/>
</dbReference>
<evidence type="ECO:0000313" key="1">
    <source>
        <dbReference type="EMBL" id="MPM50939.1"/>
    </source>
</evidence>
<protein>
    <submittedName>
        <fullName evidence="1">Uncharacterized protein</fullName>
    </submittedName>
</protein>
<sequence length="206" mass="23547">MFHNIGPLCSKGIEICSGGQNPKSITQAISQLSYALFDKLIYGFERQLSNTETDGHFIYHHIPIIITTANLYRLKNDISIQEIKKSNDLLEIATKESMLLIEPPFSIDLKNYALNKFASFESKYSLTKLNESLGKQAKSNNRGYEFHKSYMTDYPCGILAVHFETECNVFNELNQFLEEIVRPRKTTIDEIDNIFGSKISALDSFR</sequence>
<comment type="caution">
    <text evidence="1">The sequence shown here is derived from an EMBL/GenBank/DDBJ whole genome shotgun (WGS) entry which is preliminary data.</text>
</comment>
<gene>
    <name evidence="1" type="ORF">SDC9_97685</name>
</gene>
<accession>A0A645ACM9</accession>
<proteinExistence type="predicted"/>
<dbReference type="AlphaFoldDB" id="A0A645ACM9"/>
<reference evidence="1" key="1">
    <citation type="submission" date="2019-08" db="EMBL/GenBank/DDBJ databases">
        <authorList>
            <person name="Kucharzyk K."/>
            <person name="Murdoch R.W."/>
            <person name="Higgins S."/>
            <person name="Loffler F."/>
        </authorList>
    </citation>
    <scope>NUCLEOTIDE SEQUENCE</scope>
</reference>
<name>A0A645ACM9_9ZZZZ</name>
<organism evidence="1">
    <name type="scientific">bioreactor metagenome</name>
    <dbReference type="NCBI Taxonomy" id="1076179"/>
    <lineage>
        <taxon>unclassified sequences</taxon>
        <taxon>metagenomes</taxon>
        <taxon>ecological metagenomes</taxon>
    </lineage>
</organism>